<organism evidence="1">
    <name type="scientific">Dichomitus squalens</name>
    <dbReference type="NCBI Taxonomy" id="114155"/>
    <lineage>
        <taxon>Eukaryota</taxon>
        <taxon>Fungi</taxon>
        <taxon>Dikarya</taxon>
        <taxon>Basidiomycota</taxon>
        <taxon>Agaricomycotina</taxon>
        <taxon>Agaricomycetes</taxon>
        <taxon>Polyporales</taxon>
        <taxon>Polyporaceae</taxon>
        <taxon>Dichomitus</taxon>
    </lineage>
</organism>
<dbReference type="OrthoDB" id="2212237at2759"/>
<name>A0A4Q9MI65_9APHY</name>
<gene>
    <name evidence="1" type="ORF">BD311DRAFT_666083</name>
</gene>
<dbReference type="Proteomes" id="UP000292957">
    <property type="component" value="Unassembled WGS sequence"/>
</dbReference>
<dbReference type="EMBL" id="ML143436">
    <property type="protein sequence ID" value="TBU27099.1"/>
    <property type="molecule type" value="Genomic_DNA"/>
</dbReference>
<evidence type="ECO:0000313" key="1">
    <source>
        <dbReference type="EMBL" id="TBU27099.1"/>
    </source>
</evidence>
<accession>A0A4Q9MI65</accession>
<dbReference type="AlphaFoldDB" id="A0A4Q9MI65"/>
<reference evidence="1" key="1">
    <citation type="submission" date="2019-01" db="EMBL/GenBank/DDBJ databases">
        <title>Draft genome sequences of three monokaryotic isolates of the white-rot basidiomycete fungus Dichomitus squalens.</title>
        <authorList>
            <consortium name="DOE Joint Genome Institute"/>
            <person name="Lopez S.C."/>
            <person name="Andreopoulos B."/>
            <person name="Pangilinan J."/>
            <person name="Lipzen A."/>
            <person name="Riley R."/>
            <person name="Ahrendt S."/>
            <person name="Ng V."/>
            <person name="Barry K."/>
            <person name="Daum C."/>
            <person name="Grigoriev I.V."/>
            <person name="Hilden K.S."/>
            <person name="Makela M.R."/>
            <person name="de Vries R.P."/>
        </authorList>
    </citation>
    <scope>NUCLEOTIDE SEQUENCE [LARGE SCALE GENOMIC DNA]</scope>
    <source>
        <strain evidence="1">OM18370.1</strain>
    </source>
</reference>
<dbReference type="OMA" id="WGIKILD"/>
<protein>
    <submittedName>
        <fullName evidence="1">Uncharacterized protein</fullName>
    </submittedName>
</protein>
<sequence>MDTVHPIFSKGELCPITAICGYPLLIYSERIHGGMRAKDDNQPAVYLRIEPDNGFAPTHWQLDDNGTCYVIRADRRMLTKEAIEIVYKFHSHLLSEIDDERRGKPHPCWLRPLGPEWLREFADEYRKKQIAEGRPGFDFFP</sequence>
<proteinExistence type="predicted"/>